<keyword evidence="4" id="KW-0010">Activator</keyword>
<keyword evidence="8" id="KW-1185">Reference proteome</keyword>
<dbReference type="Gene3D" id="3.40.190.290">
    <property type="match status" value="1"/>
</dbReference>
<dbReference type="PANTHER" id="PTHR30293">
    <property type="entry name" value="TRANSCRIPTIONAL REGULATORY PROTEIN NAC-RELATED"/>
    <property type="match status" value="1"/>
</dbReference>
<dbReference type="CDD" id="cd05466">
    <property type="entry name" value="PBP2_LTTR_substrate"/>
    <property type="match status" value="1"/>
</dbReference>
<evidence type="ECO:0000256" key="5">
    <source>
        <dbReference type="ARBA" id="ARBA00023163"/>
    </source>
</evidence>
<dbReference type="InterPro" id="IPR036388">
    <property type="entry name" value="WH-like_DNA-bd_sf"/>
</dbReference>
<dbReference type="Pfam" id="PF00126">
    <property type="entry name" value="HTH_1"/>
    <property type="match status" value="1"/>
</dbReference>
<proteinExistence type="inferred from homology"/>
<keyword evidence="3" id="KW-0238">DNA-binding</keyword>
<sequence>MDLRQLNYFLSLCEEGSTTRAARRMNVVQPALSMQIAKLEDELGQKLFERSSQGMTPTPAGQLAYRLFSPLLRDLSDAKQQVVSRSGEISGRIAVGLVASVTTSVLARALAIFARQYPEVEVSACDGYSSAHLDQVRSGMLDFAIVNKTRRRLDLPFMDVLHEEMVLVTKAANGRGLPSPILFRDLVGLPLVLPSKNNGLRTIIDDIAEDEDVAISIRLEVDAVAAIEELVRQSDWVTVLPAIAVHRGLADGSLRAHRIVAPRVTRQLICVHNPRRPLSEAARLFIDTLGSELADAANVLHSQENS</sequence>
<dbReference type="Proteomes" id="UP001596053">
    <property type="component" value="Unassembled WGS sequence"/>
</dbReference>
<organism evidence="7 8">
    <name type="scientific">Bosea eneae</name>
    <dbReference type="NCBI Taxonomy" id="151454"/>
    <lineage>
        <taxon>Bacteria</taxon>
        <taxon>Pseudomonadati</taxon>
        <taxon>Pseudomonadota</taxon>
        <taxon>Alphaproteobacteria</taxon>
        <taxon>Hyphomicrobiales</taxon>
        <taxon>Boseaceae</taxon>
        <taxon>Bosea</taxon>
    </lineage>
</organism>
<evidence type="ECO:0000313" key="7">
    <source>
        <dbReference type="EMBL" id="MFC5423723.1"/>
    </source>
</evidence>
<evidence type="ECO:0000256" key="4">
    <source>
        <dbReference type="ARBA" id="ARBA00023159"/>
    </source>
</evidence>
<dbReference type="PROSITE" id="PS50931">
    <property type="entry name" value="HTH_LYSR"/>
    <property type="match status" value="1"/>
</dbReference>
<keyword evidence="2" id="KW-0805">Transcription regulation</keyword>
<evidence type="ECO:0000256" key="3">
    <source>
        <dbReference type="ARBA" id="ARBA00023125"/>
    </source>
</evidence>
<feature type="domain" description="HTH lysR-type" evidence="6">
    <location>
        <begin position="1"/>
        <end position="58"/>
    </location>
</feature>
<dbReference type="InterPro" id="IPR036390">
    <property type="entry name" value="WH_DNA-bd_sf"/>
</dbReference>
<dbReference type="RefSeq" id="WP_377801785.1">
    <property type="nucleotide sequence ID" value="NZ_JBHSLW010000104.1"/>
</dbReference>
<protein>
    <submittedName>
        <fullName evidence="7">LysR family transcriptional regulator</fullName>
    </submittedName>
</protein>
<comment type="caution">
    <text evidence="7">The sequence shown here is derived from an EMBL/GenBank/DDBJ whole genome shotgun (WGS) entry which is preliminary data.</text>
</comment>
<evidence type="ECO:0000256" key="1">
    <source>
        <dbReference type="ARBA" id="ARBA00009437"/>
    </source>
</evidence>
<keyword evidence="5" id="KW-0804">Transcription</keyword>
<evidence type="ECO:0000259" key="6">
    <source>
        <dbReference type="PROSITE" id="PS50931"/>
    </source>
</evidence>
<dbReference type="SUPFAM" id="SSF46785">
    <property type="entry name" value="Winged helix' DNA-binding domain"/>
    <property type="match status" value="1"/>
</dbReference>
<evidence type="ECO:0000256" key="2">
    <source>
        <dbReference type="ARBA" id="ARBA00023015"/>
    </source>
</evidence>
<dbReference type="InterPro" id="IPR005119">
    <property type="entry name" value="LysR_subst-bd"/>
</dbReference>
<dbReference type="PRINTS" id="PR00039">
    <property type="entry name" value="HTHLYSR"/>
</dbReference>
<comment type="similarity">
    <text evidence="1">Belongs to the LysR transcriptional regulatory family.</text>
</comment>
<dbReference type="SUPFAM" id="SSF53850">
    <property type="entry name" value="Periplasmic binding protein-like II"/>
    <property type="match status" value="1"/>
</dbReference>
<dbReference type="EMBL" id="JBHSLW010000104">
    <property type="protein sequence ID" value="MFC5423723.1"/>
    <property type="molecule type" value="Genomic_DNA"/>
</dbReference>
<evidence type="ECO:0000313" key="8">
    <source>
        <dbReference type="Proteomes" id="UP001596053"/>
    </source>
</evidence>
<dbReference type="PANTHER" id="PTHR30293:SF0">
    <property type="entry name" value="NITROGEN ASSIMILATION REGULATORY PROTEIN NAC"/>
    <property type="match status" value="1"/>
</dbReference>
<name>A0ABW0J1V4_9HYPH</name>
<dbReference type="InterPro" id="IPR000847">
    <property type="entry name" value="LysR_HTH_N"/>
</dbReference>
<dbReference type="Pfam" id="PF03466">
    <property type="entry name" value="LysR_substrate"/>
    <property type="match status" value="1"/>
</dbReference>
<dbReference type="Gene3D" id="1.10.10.10">
    <property type="entry name" value="Winged helix-like DNA-binding domain superfamily/Winged helix DNA-binding domain"/>
    <property type="match status" value="1"/>
</dbReference>
<reference evidence="8" key="1">
    <citation type="journal article" date="2019" name="Int. J. Syst. Evol. Microbiol.">
        <title>The Global Catalogue of Microorganisms (GCM) 10K type strain sequencing project: providing services to taxonomists for standard genome sequencing and annotation.</title>
        <authorList>
            <consortium name="The Broad Institute Genomics Platform"/>
            <consortium name="The Broad Institute Genome Sequencing Center for Infectious Disease"/>
            <person name="Wu L."/>
            <person name="Ma J."/>
        </authorList>
    </citation>
    <scope>NUCLEOTIDE SEQUENCE [LARGE SCALE GENOMIC DNA]</scope>
    <source>
        <strain evidence="8">NCAIM B.01391</strain>
    </source>
</reference>
<gene>
    <name evidence="7" type="ORF">ACFPOB_29765</name>
</gene>
<accession>A0ABW0J1V4</accession>